<proteinExistence type="inferred from homology"/>
<protein>
    <submittedName>
        <fullName evidence="2">Enoyl-CoA hydratase/isomerase family protein</fullName>
    </submittedName>
</protein>
<dbReference type="InterPro" id="IPR018376">
    <property type="entry name" value="Enoyl-CoA_hyd/isom_CS"/>
</dbReference>
<dbReference type="PROSITE" id="PS00166">
    <property type="entry name" value="ENOYL_COA_HYDRATASE"/>
    <property type="match status" value="1"/>
</dbReference>
<reference evidence="2" key="1">
    <citation type="submission" date="2023-01" db="EMBL/GenBank/DDBJ databases">
        <title>Whole genome sequence of Paucibacter sp. S2-9 isolated from pond sediment.</title>
        <authorList>
            <person name="Jung J.Y."/>
        </authorList>
    </citation>
    <scope>NUCLEOTIDE SEQUENCE</scope>
    <source>
        <strain evidence="2">S2-9</strain>
    </source>
</reference>
<dbReference type="Proteomes" id="UP001177769">
    <property type="component" value="Chromosome"/>
</dbReference>
<dbReference type="Pfam" id="PF00378">
    <property type="entry name" value="ECH_1"/>
    <property type="match status" value="1"/>
</dbReference>
<dbReference type="AlphaFoldDB" id="A0AA95SQY0"/>
<dbReference type="CDD" id="cd06558">
    <property type="entry name" value="crotonase-like"/>
    <property type="match status" value="1"/>
</dbReference>
<dbReference type="EMBL" id="CP116346">
    <property type="protein sequence ID" value="WIT14015.1"/>
    <property type="molecule type" value="Genomic_DNA"/>
</dbReference>
<name>A0AA95SQY0_9BURK</name>
<dbReference type="KEGG" id="pais:PFX98_10440"/>
<evidence type="ECO:0000256" key="1">
    <source>
        <dbReference type="RuleBase" id="RU003707"/>
    </source>
</evidence>
<dbReference type="PANTHER" id="PTHR43459:SF1">
    <property type="entry name" value="EG:BACN32G11.4 PROTEIN"/>
    <property type="match status" value="1"/>
</dbReference>
<accession>A0AA95SQY0</accession>
<dbReference type="Gene3D" id="3.90.226.10">
    <property type="entry name" value="2-enoyl-CoA Hydratase, Chain A, domain 1"/>
    <property type="match status" value="1"/>
</dbReference>
<dbReference type="PANTHER" id="PTHR43459">
    <property type="entry name" value="ENOYL-COA HYDRATASE"/>
    <property type="match status" value="1"/>
</dbReference>
<sequence length="255" mass="27440">MPDKTPSLQIDGALARITLRRSHVANRLELLDLQTLGAQLREVNANAAVRVLLLQAEGKHFCSGFNIDAMEAVPGVDAGALFEALTNAWENARPVTVAAIQGGVYGGATDLALACDFRLGVPSCEMFVPAARLGLHFYRGGLERYVNRLGVGVAKRVLLACETLDARAMRDCGFLDQLLPDRSALQAATEELCTRLAGYAPLALAAMKLHLNAIASGRLDVDQLRSDIAVSNASQDLAEGVRAWQEKRAPQFRGF</sequence>
<organism evidence="2 3">
    <name type="scientific">Paucibacter sediminis</name>
    <dbReference type="NCBI Taxonomy" id="3019553"/>
    <lineage>
        <taxon>Bacteria</taxon>
        <taxon>Pseudomonadati</taxon>
        <taxon>Pseudomonadota</taxon>
        <taxon>Betaproteobacteria</taxon>
        <taxon>Burkholderiales</taxon>
        <taxon>Sphaerotilaceae</taxon>
        <taxon>Roseateles</taxon>
    </lineage>
</organism>
<evidence type="ECO:0000313" key="3">
    <source>
        <dbReference type="Proteomes" id="UP001177769"/>
    </source>
</evidence>
<dbReference type="GO" id="GO:0003824">
    <property type="term" value="F:catalytic activity"/>
    <property type="evidence" value="ECO:0007669"/>
    <property type="project" value="InterPro"/>
</dbReference>
<dbReference type="SUPFAM" id="SSF52096">
    <property type="entry name" value="ClpP/crotonase"/>
    <property type="match status" value="1"/>
</dbReference>
<dbReference type="RefSeq" id="WP_285235133.1">
    <property type="nucleotide sequence ID" value="NZ_CP116346.1"/>
</dbReference>
<dbReference type="InterPro" id="IPR029045">
    <property type="entry name" value="ClpP/crotonase-like_dom_sf"/>
</dbReference>
<gene>
    <name evidence="2" type="ORF">PFX98_10440</name>
</gene>
<comment type="similarity">
    <text evidence="1">Belongs to the enoyl-CoA hydratase/isomerase family.</text>
</comment>
<evidence type="ECO:0000313" key="2">
    <source>
        <dbReference type="EMBL" id="WIT14015.1"/>
    </source>
</evidence>
<keyword evidence="3" id="KW-1185">Reference proteome</keyword>
<dbReference type="InterPro" id="IPR001753">
    <property type="entry name" value="Enoyl-CoA_hydra/iso"/>
</dbReference>